<evidence type="ECO:0000256" key="7">
    <source>
        <dbReference type="ARBA" id="ARBA00022908"/>
    </source>
</evidence>
<name>A0A452HY35_9SAUR</name>
<reference evidence="12" key="1">
    <citation type="journal article" date="2017" name="PLoS ONE">
        <title>The Agassiz's desert tortoise genome provides a resource for the conservation of a threatened species.</title>
        <authorList>
            <person name="Tollis M."/>
            <person name="DeNardo D.F."/>
            <person name="Cornelius J.A."/>
            <person name="Dolby G.A."/>
            <person name="Edwards T."/>
            <person name="Henen B.T."/>
            <person name="Karl A.E."/>
            <person name="Murphy R.W."/>
            <person name="Kusumi K."/>
        </authorList>
    </citation>
    <scope>NUCLEOTIDE SEQUENCE [LARGE SCALE GENOMIC DNA]</scope>
</reference>
<evidence type="ECO:0000256" key="2">
    <source>
        <dbReference type="ARBA" id="ARBA00022695"/>
    </source>
</evidence>
<evidence type="ECO:0000259" key="10">
    <source>
        <dbReference type="PROSITE" id="PS51027"/>
    </source>
</evidence>
<dbReference type="InterPro" id="IPR001037">
    <property type="entry name" value="Integrase_C_retrovir"/>
</dbReference>
<proteinExistence type="predicted"/>
<sequence length="114" mass="13021">MCSLSAVLCSLHRYVRDSQPLPLDAPVHFLQPGDFVLVRTWKDEPLQEKWKGPYLVLLVSHTAAKVEGHKSWIPYSRLKAVPPPQNPDREQWTVQPTGTRASEDLGFKLLFKCK</sequence>
<evidence type="ECO:0000256" key="8">
    <source>
        <dbReference type="ARBA" id="ARBA00023125"/>
    </source>
</evidence>
<dbReference type="PROSITE" id="PS51027">
    <property type="entry name" value="INTEGRASE_DBD"/>
    <property type="match status" value="1"/>
</dbReference>
<keyword evidence="12" id="KW-1185">Reference proteome</keyword>
<dbReference type="GO" id="GO:0003677">
    <property type="term" value="F:DNA binding"/>
    <property type="evidence" value="ECO:0007669"/>
    <property type="project" value="UniProtKB-KW"/>
</dbReference>
<organism evidence="11 12">
    <name type="scientific">Gopherus agassizii</name>
    <name type="common">Agassiz's desert tortoise</name>
    <dbReference type="NCBI Taxonomy" id="38772"/>
    <lineage>
        <taxon>Eukaryota</taxon>
        <taxon>Metazoa</taxon>
        <taxon>Chordata</taxon>
        <taxon>Craniata</taxon>
        <taxon>Vertebrata</taxon>
        <taxon>Euteleostomi</taxon>
        <taxon>Archelosauria</taxon>
        <taxon>Testudinata</taxon>
        <taxon>Testudines</taxon>
        <taxon>Cryptodira</taxon>
        <taxon>Durocryptodira</taxon>
        <taxon>Testudinoidea</taxon>
        <taxon>Testudinidae</taxon>
        <taxon>Gopherus</taxon>
    </lineage>
</organism>
<keyword evidence="3" id="KW-0540">Nuclease</keyword>
<keyword evidence="1" id="KW-0808">Transferase</keyword>
<dbReference type="GO" id="GO:0016787">
    <property type="term" value="F:hydrolase activity"/>
    <property type="evidence" value="ECO:0007669"/>
    <property type="project" value="UniProtKB-KW"/>
</dbReference>
<feature type="domain" description="Integrase-type" evidence="10">
    <location>
        <begin position="34"/>
        <end position="83"/>
    </location>
</feature>
<keyword evidence="5" id="KW-0255">Endonuclease</keyword>
<evidence type="ECO:0000256" key="1">
    <source>
        <dbReference type="ARBA" id="ARBA00022679"/>
    </source>
</evidence>
<dbReference type="InterPro" id="IPR040643">
    <property type="entry name" value="MLVIN_C"/>
</dbReference>
<evidence type="ECO:0000256" key="4">
    <source>
        <dbReference type="ARBA" id="ARBA00022723"/>
    </source>
</evidence>
<protein>
    <recommendedName>
        <fullName evidence="10">Integrase-type domain-containing protein</fullName>
    </recommendedName>
</protein>
<dbReference type="GO" id="GO:0016779">
    <property type="term" value="F:nucleotidyltransferase activity"/>
    <property type="evidence" value="ECO:0007669"/>
    <property type="project" value="UniProtKB-KW"/>
</dbReference>
<dbReference type="GO" id="GO:0046872">
    <property type="term" value="F:metal ion binding"/>
    <property type="evidence" value="ECO:0007669"/>
    <property type="project" value="UniProtKB-KW"/>
</dbReference>
<evidence type="ECO:0000313" key="12">
    <source>
        <dbReference type="Proteomes" id="UP000291020"/>
    </source>
</evidence>
<dbReference type="Gene3D" id="2.30.30.850">
    <property type="match status" value="1"/>
</dbReference>
<reference evidence="11" key="3">
    <citation type="submission" date="2025-09" db="UniProtKB">
        <authorList>
            <consortium name="Ensembl"/>
        </authorList>
    </citation>
    <scope>IDENTIFICATION</scope>
</reference>
<dbReference type="Ensembl" id="ENSGAGT00000022857.1">
    <property type="protein sequence ID" value="ENSGAGP00000020066.1"/>
    <property type="gene ID" value="ENSGAGG00000014790.1"/>
</dbReference>
<evidence type="ECO:0000256" key="3">
    <source>
        <dbReference type="ARBA" id="ARBA00022722"/>
    </source>
</evidence>
<keyword evidence="8" id="KW-0238">DNA-binding</keyword>
<keyword evidence="7" id="KW-0229">DNA integration</keyword>
<dbReference type="AlphaFoldDB" id="A0A452HY35"/>
<reference evidence="11" key="2">
    <citation type="submission" date="2025-08" db="UniProtKB">
        <authorList>
            <consortium name="Ensembl"/>
        </authorList>
    </citation>
    <scope>IDENTIFICATION</scope>
</reference>
<accession>A0A452HY35</accession>
<evidence type="ECO:0000256" key="9">
    <source>
        <dbReference type="PROSITE-ProRule" id="PRU00506"/>
    </source>
</evidence>
<dbReference type="GO" id="GO:0015074">
    <property type="term" value="P:DNA integration"/>
    <property type="evidence" value="ECO:0007669"/>
    <property type="project" value="UniProtKB-KW"/>
</dbReference>
<dbReference type="STRING" id="38772.ENSGAGP00000020066"/>
<evidence type="ECO:0000256" key="6">
    <source>
        <dbReference type="ARBA" id="ARBA00022801"/>
    </source>
</evidence>
<keyword evidence="6" id="KW-0378">Hydrolase</keyword>
<keyword evidence="2" id="KW-0548">Nucleotidyltransferase</keyword>
<dbReference type="GO" id="GO:0004519">
    <property type="term" value="F:endonuclease activity"/>
    <property type="evidence" value="ECO:0007669"/>
    <property type="project" value="UniProtKB-KW"/>
</dbReference>
<dbReference type="Proteomes" id="UP000291020">
    <property type="component" value="Unassembled WGS sequence"/>
</dbReference>
<evidence type="ECO:0000313" key="11">
    <source>
        <dbReference type="Ensembl" id="ENSGAGP00000020066.1"/>
    </source>
</evidence>
<dbReference type="Pfam" id="PF18697">
    <property type="entry name" value="MLVIN_C"/>
    <property type="match status" value="1"/>
</dbReference>
<evidence type="ECO:0000256" key="5">
    <source>
        <dbReference type="ARBA" id="ARBA00022759"/>
    </source>
</evidence>
<keyword evidence="4" id="KW-0479">Metal-binding</keyword>
<feature type="DNA-binding region" description="Integrase-type" evidence="9">
    <location>
        <begin position="34"/>
        <end position="83"/>
    </location>
</feature>